<dbReference type="Proteomes" id="UP000321832">
    <property type="component" value="Unassembled WGS sequence"/>
</dbReference>
<dbReference type="AlphaFoldDB" id="A0A5C6U026"/>
<name>A0A5C6U026_9BURK</name>
<dbReference type="InterPro" id="IPR006158">
    <property type="entry name" value="Cobalamin-bd"/>
</dbReference>
<reference evidence="2 3" key="1">
    <citation type="submission" date="2019-08" db="EMBL/GenBank/DDBJ databases">
        <authorList>
            <person name="Khan S.A."/>
            <person name="Jeon C.O."/>
            <person name="Jeong S.E."/>
        </authorList>
    </citation>
    <scope>NUCLEOTIDE SEQUENCE [LARGE SCALE GENOMIC DNA]</scope>
    <source>
        <strain evidence="3">IMCC1728</strain>
    </source>
</reference>
<dbReference type="GO" id="GO:0031419">
    <property type="term" value="F:cobalamin binding"/>
    <property type="evidence" value="ECO:0007669"/>
    <property type="project" value="InterPro"/>
</dbReference>
<dbReference type="Gene3D" id="1.10.1240.10">
    <property type="entry name" value="Methionine synthase domain"/>
    <property type="match status" value="1"/>
</dbReference>
<dbReference type="GO" id="GO:0046872">
    <property type="term" value="F:metal ion binding"/>
    <property type="evidence" value="ECO:0007669"/>
    <property type="project" value="InterPro"/>
</dbReference>
<gene>
    <name evidence="2" type="ORF">FSC37_12465</name>
</gene>
<dbReference type="Gene3D" id="3.40.50.280">
    <property type="entry name" value="Cobalamin-binding domain"/>
    <property type="match status" value="1"/>
</dbReference>
<protein>
    <submittedName>
        <fullName evidence="2">Cobalamin-binding protein</fullName>
    </submittedName>
</protein>
<comment type="caution">
    <text evidence="2">The sequence shown here is derived from an EMBL/GenBank/DDBJ whole genome shotgun (WGS) entry which is preliminary data.</text>
</comment>
<dbReference type="InterPro" id="IPR036724">
    <property type="entry name" value="Cobalamin-bd_sf"/>
</dbReference>
<feature type="domain" description="B12-binding" evidence="1">
    <location>
        <begin position="148"/>
        <end position="276"/>
    </location>
</feature>
<evidence type="ECO:0000313" key="2">
    <source>
        <dbReference type="EMBL" id="TXC66373.1"/>
    </source>
</evidence>
<dbReference type="Pfam" id="PF02607">
    <property type="entry name" value="B12-binding_2"/>
    <property type="match status" value="1"/>
</dbReference>
<dbReference type="InterPro" id="IPR036594">
    <property type="entry name" value="Meth_synthase_dom"/>
</dbReference>
<dbReference type="InterPro" id="IPR003759">
    <property type="entry name" value="Cbl-bd_cap"/>
</dbReference>
<dbReference type="SUPFAM" id="SSF52242">
    <property type="entry name" value="Cobalamin (vitamin B12)-binding domain"/>
    <property type="match status" value="1"/>
</dbReference>
<dbReference type="CDD" id="cd02065">
    <property type="entry name" value="B12-binding_like"/>
    <property type="match status" value="1"/>
</dbReference>
<evidence type="ECO:0000259" key="1">
    <source>
        <dbReference type="PROSITE" id="PS51332"/>
    </source>
</evidence>
<accession>A0A5C6U026</accession>
<sequence>MARCRRPRHVQPLCAVARGACGLPARTLEHEIIPRLVDAHRDDGERAASNDALSGSIAQAEVERFTESLVRGDEAAVAATVDALRERGLSVEQMLVDLLAPAARHLGHMWCEDLCYFTDVTIGLGRLQRMMRELSPAFGTEVAHPPNGRRALLVRAPGEQHSFGLSMVAEFFRRAGWEVVSAGEGEDTDPVTAVRREWFDVVGFSAGSEARLDWLPACIAAVRRASCHREVAVLVGGPVFTLRPHLARQVGADATTSDGSAAPGLAESLLAGRVKRS</sequence>
<dbReference type="Pfam" id="PF02310">
    <property type="entry name" value="B12-binding"/>
    <property type="match status" value="1"/>
</dbReference>
<keyword evidence="3" id="KW-1185">Reference proteome</keyword>
<dbReference type="EMBL" id="VOPW01000001">
    <property type="protein sequence ID" value="TXC66373.1"/>
    <property type="molecule type" value="Genomic_DNA"/>
</dbReference>
<proteinExistence type="predicted"/>
<dbReference type="PROSITE" id="PS51332">
    <property type="entry name" value="B12_BINDING"/>
    <property type="match status" value="1"/>
</dbReference>
<evidence type="ECO:0000313" key="3">
    <source>
        <dbReference type="Proteomes" id="UP000321832"/>
    </source>
</evidence>
<organism evidence="2 3">
    <name type="scientific">Piscinibacter aquaticus</name>
    <dbReference type="NCBI Taxonomy" id="392597"/>
    <lineage>
        <taxon>Bacteria</taxon>
        <taxon>Pseudomonadati</taxon>
        <taxon>Pseudomonadota</taxon>
        <taxon>Betaproteobacteria</taxon>
        <taxon>Burkholderiales</taxon>
        <taxon>Sphaerotilaceae</taxon>
        <taxon>Piscinibacter</taxon>
    </lineage>
</organism>